<reference evidence="2" key="1">
    <citation type="submission" date="2016-10" db="EMBL/GenBank/DDBJ databases">
        <authorList>
            <person name="Varghese N."/>
        </authorList>
    </citation>
    <scope>NUCLEOTIDE SEQUENCE [LARGE SCALE GENOMIC DNA]</scope>
    <source>
        <strain evidence="2">Nsp8</strain>
    </source>
</reference>
<proteinExistence type="predicted"/>
<dbReference type="PANTHER" id="PTHR12526:SF600">
    <property type="entry name" value="GLYCOSYL TRANSFERASE GROUP 1"/>
    <property type="match status" value="1"/>
</dbReference>
<sequence length="469" mass="52598">MGFMRSIWVNRLLRQLYRSLPLPWHVKQRLKGIYLRRPGAWKIRNKDGFQLDRNREALPLVAASAKQFDPGDPWVLVVDLRIPTPDQDSGSVRMLAILRLLQEMQFRITFVSDSEEYLPDYQEALEKQDIDVLHGSYSAHRHLAAVGGKYHFVLLSRPEAAFKYLPYIRACALYSQVIYDTVDLHWLRLEREIQLSNDRKLLNSITYFRHIELFNTASADLTLAITDEEKNRLLIEQPQADVAVLPNIHEIYPPKTPFAGRSGLLFIGGFWHTPNQDAVLYFIEDILPLITEKIPDLIFHVIGSNMPASVKSLHSANIEPVGFVPDVAPYFESCRVFVAPLRFGAGMKGKVGHSISHGLPVVTTRIGAEGMNLQNEEHLLIADDPQDFADAVVRLYRDEILWQRLSAGAIAHLEANYSYAAAQKRIADIFARTQNQPAQDGCTEDLGSAIPTCGGSASSCSIKAGGATG</sequence>
<name>A0A1I5C7P9_9PROT</name>
<keyword evidence="2" id="KW-1185">Reference proteome</keyword>
<gene>
    <name evidence="1" type="ORF">SAMN05216386_1988</name>
</gene>
<evidence type="ECO:0000313" key="1">
    <source>
        <dbReference type="EMBL" id="SFN82681.1"/>
    </source>
</evidence>
<dbReference type="CDD" id="cd03801">
    <property type="entry name" value="GT4_PimA-like"/>
    <property type="match status" value="1"/>
</dbReference>
<dbReference type="SUPFAM" id="SSF53756">
    <property type="entry name" value="UDP-Glycosyltransferase/glycogen phosphorylase"/>
    <property type="match status" value="1"/>
</dbReference>
<dbReference type="Gene3D" id="3.40.50.2000">
    <property type="entry name" value="Glycogen Phosphorylase B"/>
    <property type="match status" value="1"/>
</dbReference>
<keyword evidence="1" id="KW-0808">Transferase</keyword>
<dbReference type="OrthoDB" id="9816564at2"/>
<dbReference type="AlphaFoldDB" id="A0A1I5C7P9"/>
<protein>
    <submittedName>
        <fullName evidence="1">Glycosyltransferase involved in cell wall bisynthesis</fullName>
    </submittedName>
</protein>
<accession>A0A1I5C7P9</accession>
<dbReference type="Pfam" id="PF13692">
    <property type="entry name" value="Glyco_trans_1_4"/>
    <property type="match status" value="1"/>
</dbReference>
<organism evidence="1 2">
    <name type="scientific">Nitrosospira briensis</name>
    <dbReference type="NCBI Taxonomy" id="35799"/>
    <lineage>
        <taxon>Bacteria</taxon>
        <taxon>Pseudomonadati</taxon>
        <taxon>Pseudomonadota</taxon>
        <taxon>Betaproteobacteria</taxon>
        <taxon>Nitrosomonadales</taxon>
        <taxon>Nitrosomonadaceae</taxon>
        <taxon>Nitrosospira</taxon>
    </lineage>
</organism>
<dbReference type="Proteomes" id="UP000183107">
    <property type="component" value="Unassembled WGS sequence"/>
</dbReference>
<dbReference type="PANTHER" id="PTHR12526">
    <property type="entry name" value="GLYCOSYLTRANSFERASE"/>
    <property type="match status" value="1"/>
</dbReference>
<dbReference type="EMBL" id="FOVJ01000003">
    <property type="protein sequence ID" value="SFN82681.1"/>
    <property type="molecule type" value="Genomic_DNA"/>
</dbReference>
<evidence type="ECO:0000313" key="2">
    <source>
        <dbReference type="Proteomes" id="UP000183107"/>
    </source>
</evidence>
<dbReference type="GO" id="GO:0016757">
    <property type="term" value="F:glycosyltransferase activity"/>
    <property type="evidence" value="ECO:0007669"/>
    <property type="project" value="TreeGrafter"/>
</dbReference>